<comment type="caution">
    <text evidence="1">The sequence shown here is derived from an EMBL/GenBank/DDBJ whole genome shotgun (WGS) entry which is preliminary data.</text>
</comment>
<reference evidence="1 2" key="1">
    <citation type="submission" date="2019-03" db="EMBL/GenBank/DDBJ databases">
        <title>Genomic Encyclopedia of Archaeal and Bacterial Type Strains, Phase II (KMG-II): from individual species to whole genera.</title>
        <authorList>
            <person name="Goeker M."/>
        </authorList>
    </citation>
    <scope>NUCLEOTIDE SEQUENCE [LARGE SCALE GENOMIC DNA]</scope>
    <source>
        <strain evidence="1 2">DSM 28323</strain>
    </source>
</reference>
<dbReference type="EMBL" id="SNWP01000010">
    <property type="protein sequence ID" value="TDO29207.1"/>
    <property type="molecule type" value="Genomic_DNA"/>
</dbReference>
<keyword evidence="2" id="KW-1185">Reference proteome</keyword>
<sequence>MAQLHFPVDENSGKVQYQLSEDIAVSNTDKYNRTKTWFMNYYKTSRFEEYFMSSKRGRLTHLEESKKSNSISGKYGFHVMYPSETSSMVIEQVFVMFTMKITFTKTGYENLITDMICFTAPTNSNGNMRPVEFGLEAYNAQQLNRLGYVQYYIIPQVNQSVKKIQQDLSRSLRYGNLTEISW</sequence>
<proteinExistence type="predicted"/>
<gene>
    <name evidence="1" type="ORF">BC659_1290</name>
</gene>
<protein>
    <recommendedName>
        <fullName evidence="3">DUF4468 domain-containing protein</fullName>
    </recommendedName>
</protein>
<evidence type="ECO:0000313" key="1">
    <source>
        <dbReference type="EMBL" id="TDO29207.1"/>
    </source>
</evidence>
<accession>A0A4R6J2Q7</accession>
<evidence type="ECO:0008006" key="3">
    <source>
        <dbReference type="Google" id="ProtNLM"/>
    </source>
</evidence>
<name>A0A4R6J2Q7_9BACT</name>
<dbReference type="AlphaFoldDB" id="A0A4R6J2Q7"/>
<evidence type="ECO:0000313" key="2">
    <source>
        <dbReference type="Proteomes" id="UP000295741"/>
    </source>
</evidence>
<organism evidence="1 2">
    <name type="scientific">Sediminibacterium goheungense</name>
    <dbReference type="NCBI Taxonomy" id="1086393"/>
    <lineage>
        <taxon>Bacteria</taxon>
        <taxon>Pseudomonadati</taxon>
        <taxon>Bacteroidota</taxon>
        <taxon>Chitinophagia</taxon>
        <taxon>Chitinophagales</taxon>
        <taxon>Chitinophagaceae</taxon>
        <taxon>Sediminibacterium</taxon>
    </lineage>
</organism>
<dbReference type="Proteomes" id="UP000295741">
    <property type="component" value="Unassembled WGS sequence"/>
</dbReference>